<keyword evidence="2" id="KW-0378">Hydrolase</keyword>
<gene>
    <name evidence="2" type="ORF">ESB13_02885</name>
</gene>
<accession>A0A4V1MAG3</accession>
<dbReference type="EMBL" id="SDHZ01000001">
    <property type="protein sequence ID" value="RXK85776.1"/>
    <property type="molecule type" value="Genomic_DNA"/>
</dbReference>
<reference evidence="2 3" key="1">
    <citation type="submission" date="2019-01" db="EMBL/GenBank/DDBJ databases">
        <title>Filimonas sp. strain TTM-71.</title>
        <authorList>
            <person name="Chen W.-M."/>
        </authorList>
    </citation>
    <scope>NUCLEOTIDE SEQUENCE [LARGE SCALE GENOMIC DNA]</scope>
    <source>
        <strain evidence="2 3">TTM-71</strain>
    </source>
</reference>
<dbReference type="PANTHER" id="PTHR36848">
    <property type="entry name" value="DNA-BINDING PROTEIN (PUTATIVE SECRETED PROTEIN)-RELATED"/>
    <property type="match status" value="1"/>
</dbReference>
<dbReference type="Pfam" id="PF17132">
    <property type="entry name" value="Glyco_hydro_106"/>
    <property type="match status" value="2"/>
</dbReference>
<dbReference type="PANTHER" id="PTHR36848:SF2">
    <property type="entry name" value="SECRETED PROTEIN"/>
    <property type="match status" value="1"/>
</dbReference>
<dbReference type="SUPFAM" id="SSF49785">
    <property type="entry name" value="Galactose-binding domain-like"/>
    <property type="match status" value="1"/>
</dbReference>
<dbReference type="Gene3D" id="2.60.120.260">
    <property type="entry name" value="Galactose-binding domain-like"/>
    <property type="match status" value="1"/>
</dbReference>
<proteinExistence type="predicted"/>
<evidence type="ECO:0000313" key="3">
    <source>
        <dbReference type="Proteomes" id="UP000290545"/>
    </source>
</evidence>
<dbReference type="AlphaFoldDB" id="A0A4V1MAG3"/>
<dbReference type="Proteomes" id="UP000290545">
    <property type="component" value="Unassembled WGS sequence"/>
</dbReference>
<keyword evidence="1" id="KW-0732">Signal</keyword>
<evidence type="ECO:0000256" key="1">
    <source>
        <dbReference type="SAM" id="SignalP"/>
    </source>
</evidence>
<dbReference type="OrthoDB" id="9761519at2"/>
<evidence type="ECO:0000313" key="2">
    <source>
        <dbReference type="EMBL" id="RXK85776.1"/>
    </source>
</evidence>
<feature type="chain" id="PRO_5020334561" evidence="1">
    <location>
        <begin position="22"/>
        <end position="925"/>
    </location>
</feature>
<dbReference type="InterPro" id="IPR008979">
    <property type="entry name" value="Galactose-bd-like_sf"/>
</dbReference>
<name>A0A4V1MAG3_9BACT</name>
<feature type="signal peptide" evidence="1">
    <location>
        <begin position="1"/>
        <end position="21"/>
    </location>
</feature>
<organism evidence="2 3">
    <name type="scientific">Filimonas effusa</name>
    <dbReference type="NCBI Taxonomy" id="2508721"/>
    <lineage>
        <taxon>Bacteria</taxon>
        <taxon>Pseudomonadati</taxon>
        <taxon>Bacteroidota</taxon>
        <taxon>Chitinophagia</taxon>
        <taxon>Chitinophagales</taxon>
        <taxon>Chitinophagaceae</taxon>
        <taxon>Filimonas</taxon>
    </lineage>
</organism>
<dbReference type="NCBIfam" id="NF045579">
    <property type="entry name" value="rhamnoside_JR"/>
    <property type="match status" value="1"/>
</dbReference>
<comment type="caution">
    <text evidence="2">The sequence shown here is derived from an EMBL/GenBank/DDBJ whole genome shotgun (WGS) entry which is preliminary data.</text>
</comment>
<sequence length="925" mass="102787">MPMKKIITVLALSAFQFTVTAQSHWPAVSNTARPWTRWWWMGSAVDSVNINATIGQYSDAGLGGVEIVPIYGAKGYESRYLKYLSPQWVNRVDNAVEAAGKHHMGVDIALGTGWPIGGPQVSEKNAATRIHIQKYSLNKGEQLLQKVVFTDSTKKGDGVLSADGVGLMALMAYGADGAVKDLTGKVQPDGTLSWVAEEGNWQLLAAFNAKTRQKVKRAAPGGEGYTLDHFSSAALKEYLTITGKAYGDRSHGLRSFYNDSYEVYGANWTPDLFTEFEKRRGYKLQPYLRELTGNIISDSVARIKSDYRETIAALMLENFARPFAQWAHGLNMQSINQSHGSPGNLLDLYAAVDIAETETFGSSYFPIKGLRRDSADVRNVDPDPAMLKFASSAAHAMGHRFASSETFTWLTEHFKTSWSQCKPEAEQLFLAGINHVFFHGTTYSPADAAWPGWIFYASVNFVPANSLWPHLKGMSEYITRCQSVLQKGVPDNELAIYWPVYDVWHDPKGLDKALKVHDVDDWLHPSPFYKDVQRLQKEGYSFDFVSDRMLQQAKIKSGQLQVTDTGAVYKVLLVPACGKMPLETLKAIMKLAKQGLRVVIADVPADVPGVHQLALRRQAFNALKAHFPAEGSAVHVGMGSLFLSRDILKPLPTLGLEGEPLAKMKLGFIRRKDGNNYYYYIVNHTARDIDTVLPINVSADKVLLLDPQSGREGSARVERSGTKTLVKLQLKSGESVILLTTKENDKQAAWKYVTANGKDIALSGSWEVRFTAGGPVLPKPVTIEKLSSWTEWGDSTLVNFSGTAVYTTHVQLSKKAGCDYLLQLGRLCESARVWVNGKDAGFIWSIPFERRIGDLLKDGSNEIKIEVVNLMANRIRYMDRNKIPWRNYHEINFVNINYKDFNAASWAPQPSGLLGPVLIKEMTAH</sequence>
<dbReference type="GO" id="GO:0016787">
    <property type="term" value="F:hydrolase activity"/>
    <property type="evidence" value="ECO:0007669"/>
    <property type="project" value="UniProtKB-KW"/>
</dbReference>
<dbReference type="InterPro" id="IPR053161">
    <property type="entry name" value="Ulvan_degrading_GH"/>
</dbReference>
<protein>
    <submittedName>
        <fullName evidence="2">Glycoside hydrolase</fullName>
    </submittedName>
</protein>
<keyword evidence="3" id="KW-1185">Reference proteome</keyword>